<feature type="non-terminal residue" evidence="1">
    <location>
        <position position="117"/>
    </location>
</feature>
<dbReference type="Proteomes" id="UP001239111">
    <property type="component" value="Chromosome 2"/>
</dbReference>
<evidence type="ECO:0000313" key="2">
    <source>
        <dbReference type="Proteomes" id="UP001239111"/>
    </source>
</evidence>
<keyword evidence="2" id="KW-1185">Reference proteome</keyword>
<proteinExistence type="predicted"/>
<dbReference type="EMBL" id="CM056742">
    <property type="protein sequence ID" value="KAJ8679290.1"/>
    <property type="molecule type" value="Genomic_DNA"/>
</dbReference>
<comment type="caution">
    <text evidence="1">The sequence shown here is derived from an EMBL/GenBank/DDBJ whole genome shotgun (WGS) entry which is preliminary data.</text>
</comment>
<evidence type="ECO:0000313" key="1">
    <source>
        <dbReference type="EMBL" id="KAJ8679290.1"/>
    </source>
</evidence>
<sequence>MFNECPNSGEDSDEDVITDYLSSAQPDCSPRVNGLDSSGSGGGIIVSGEPGYNNIKDEGGGNAIMSGTMGQQQQQQQAQQPGSAGQSPGSTCHPTNVPIISVTPHCAPGLAKHYPVL</sequence>
<name>A0ACC2PC11_9HYME</name>
<accession>A0ACC2PC11</accession>
<organism evidence="1 2">
    <name type="scientific">Eretmocerus hayati</name>
    <dbReference type="NCBI Taxonomy" id="131215"/>
    <lineage>
        <taxon>Eukaryota</taxon>
        <taxon>Metazoa</taxon>
        <taxon>Ecdysozoa</taxon>
        <taxon>Arthropoda</taxon>
        <taxon>Hexapoda</taxon>
        <taxon>Insecta</taxon>
        <taxon>Pterygota</taxon>
        <taxon>Neoptera</taxon>
        <taxon>Endopterygota</taxon>
        <taxon>Hymenoptera</taxon>
        <taxon>Apocrita</taxon>
        <taxon>Proctotrupomorpha</taxon>
        <taxon>Chalcidoidea</taxon>
        <taxon>Aphelinidae</taxon>
        <taxon>Aphelininae</taxon>
        <taxon>Eretmocerus</taxon>
    </lineage>
</organism>
<reference evidence="1" key="1">
    <citation type="submission" date="2023-04" db="EMBL/GenBank/DDBJ databases">
        <title>A chromosome-level genome assembly of the parasitoid wasp Eretmocerus hayati.</title>
        <authorList>
            <person name="Zhong Y."/>
            <person name="Liu S."/>
            <person name="Liu Y."/>
        </authorList>
    </citation>
    <scope>NUCLEOTIDE SEQUENCE</scope>
    <source>
        <strain evidence="1">ZJU_SS_LIU_2023</strain>
    </source>
</reference>
<gene>
    <name evidence="1" type="ORF">QAD02_015077</name>
</gene>
<protein>
    <submittedName>
        <fullName evidence="1">Uncharacterized protein</fullName>
    </submittedName>
</protein>